<dbReference type="EMBL" id="KZ308259">
    <property type="protein sequence ID" value="KAG8225947.1"/>
    <property type="molecule type" value="Genomic_DNA"/>
</dbReference>
<comment type="caution">
    <text evidence="2">The sequence shown here is derived from an EMBL/GenBank/DDBJ whole genome shotgun (WGS) entry which is preliminary data.</text>
</comment>
<evidence type="ECO:0000256" key="1">
    <source>
        <dbReference type="SAM" id="MobiDB-lite"/>
    </source>
</evidence>
<reference evidence="2" key="2">
    <citation type="submission" date="2017-10" db="EMBL/GenBank/DDBJ databases">
        <title>Ladona fulva Genome sequencing and assembly.</title>
        <authorList>
            <person name="Murali S."/>
            <person name="Richards S."/>
            <person name="Bandaranaike D."/>
            <person name="Bellair M."/>
            <person name="Blankenburg K."/>
            <person name="Chao H."/>
            <person name="Dinh H."/>
            <person name="Doddapaneni H."/>
            <person name="Dugan-Rocha S."/>
            <person name="Elkadiri S."/>
            <person name="Gnanaolivu R."/>
            <person name="Hernandez B."/>
            <person name="Skinner E."/>
            <person name="Javaid M."/>
            <person name="Lee S."/>
            <person name="Li M."/>
            <person name="Ming W."/>
            <person name="Munidasa M."/>
            <person name="Muniz J."/>
            <person name="Nguyen L."/>
            <person name="Hughes D."/>
            <person name="Osuji N."/>
            <person name="Pu L.-L."/>
            <person name="Puazo M."/>
            <person name="Qu C."/>
            <person name="Quiroz J."/>
            <person name="Raj R."/>
            <person name="Weissenberger G."/>
            <person name="Xin Y."/>
            <person name="Zou X."/>
            <person name="Han Y."/>
            <person name="Worley K."/>
            <person name="Muzny D."/>
            <person name="Gibbs R."/>
        </authorList>
    </citation>
    <scope>NUCLEOTIDE SEQUENCE</scope>
    <source>
        <strain evidence="2">Sampled in the wild</strain>
    </source>
</reference>
<gene>
    <name evidence="2" type="ORF">J437_LFUL005985</name>
</gene>
<reference evidence="2" key="1">
    <citation type="submission" date="2013-04" db="EMBL/GenBank/DDBJ databases">
        <authorList>
            <person name="Qu J."/>
            <person name="Murali S.C."/>
            <person name="Bandaranaike D."/>
            <person name="Bellair M."/>
            <person name="Blankenburg K."/>
            <person name="Chao H."/>
            <person name="Dinh H."/>
            <person name="Doddapaneni H."/>
            <person name="Downs B."/>
            <person name="Dugan-Rocha S."/>
            <person name="Elkadiri S."/>
            <person name="Gnanaolivu R.D."/>
            <person name="Hernandez B."/>
            <person name="Javaid M."/>
            <person name="Jayaseelan J.C."/>
            <person name="Lee S."/>
            <person name="Li M."/>
            <person name="Ming W."/>
            <person name="Munidasa M."/>
            <person name="Muniz J."/>
            <person name="Nguyen L."/>
            <person name="Ongeri F."/>
            <person name="Osuji N."/>
            <person name="Pu L.-L."/>
            <person name="Puazo M."/>
            <person name="Qu C."/>
            <person name="Quiroz J."/>
            <person name="Raj R."/>
            <person name="Weissenberger G."/>
            <person name="Xin Y."/>
            <person name="Zou X."/>
            <person name="Han Y."/>
            <person name="Richards S."/>
            <person name="Worley K."/>
            <person name="Muzny D."/>
            <person name="Gibbs R."/>
        </authorList>
    </citation>
    <scope>NUCLEOTIDE SEQUENCE</scope>
    <source>
        <strain evidence="2">Sampled in the wild</strain>
    </source>
</reference>
<organism evidence="2 3">
    <name type="scientific">Ladona fulva</name>
    <name type="common">Scarce chaser dragonfly</name>
    <name type="synonym">Libellula fulva</name>
    <dbReference type="NCBI Taxonomy" id="123851"/>
    <lineage>
        <taxon>Eukaryota</taxon>
        <taxon>Metazoa</taxon>
        <taxon>Ecdysozoa</taxon>
        <taxon>Arthropoda</taxon>
        <taxon>Hexapoda</taxon>
        <taxon>Insecta</taxon>
        <taxon>Pterygota</taxon>
        <taxon>Palaeoptera</taxon>
        <taxon>Odonata</taxon>
        <taxon>Epiprocta</taxon>
        <taxon>Anisoptera</taxon>
        <taxon>Libelluloidea</taxon>
        <taxon>Libellulidae</taxon>
        <taxon>Ladona</taxon>
    </lineage>
</organism>
<feature type="compositionally biased region" description="Basic and acidic residues" evidence="1">
    <location>
        <begin position="32"/>
        <end position="43"/>
    </location>
</feature>
<sequence>MARSNPSYKQLVERDFSLVHRNAAVRGTFRQEGECGRTTKRQDSANSAEQFTTKWQKERENVQKQRTHEFKEVDKVLLKTPKVSNTRLILFQKFFPIFSGPYFARKVVGKNACELEE</sequence>
<name>A0A8K0K0B9_LADFU</name>
<feature type="compositionally biased region" description="Polar residues" evidence="1">
    <location>
        <begin position="44"/>
        <end position="54"/>
    </location>
</feature>
<protein>
    <submittedName>
        <fullName evidence="2">Uncharacterized protein</fullName>
    </submittedName>
</protein>
<evidence type="ECO:0000313" key="2">
    <source>
        <dbReference type="EMBL" id="KAG8225947.1"/>
    </source>
</evidence>
<dbReference type="Proteomes" id="UP000792457">
    <property type="component" value="Unassembled WGS sequence"/>
</dbReference>
<accession>A0A8K0K0B9</accession>
<dbReference type="OrthoDB" id="8195151at2759"/>
<feature type="region of interest" description="Disordered" evidence="1">
    <location>
        <begin position="32"/>
        <end position="66"/>
    </location>
</feature>
<proteinExistence type="predicted"/>
<feature type="compositionally biased region" description="Basic and acidic residues" evidence="1">
    <location>
        <begin position="55"/>
        <end position="66"/>
    </location>
</feature>
<evidence type="ECO:0000313" key="3">
    <source>
        <dbReference type="Proteomes" id="UP000792457"/>
    </source>
</evidence>
<keyword evidence="3" id="KW-1185">Reference proteome</keyword>
<dbReference type="AlphaFoldDB" id="A0A8K0K0B9"/>